<protein>
    <recommendedName>
        <fullName evidence="2">Universal stress protein</fullName>
    </recommendedName>
</protein>
<dbReference type="InterPro" id="IPR006016">
    <property type="entry name" value="UspA"/>
</dbReference>
<evidence type="ECO:0000313" key="5">
    <source>
        <dbReference type="Proteomes" id="UP001273505"/>
    </source>
</evidence>
<dbReference type="Proteomes" id="UP001273505">
    <property type="component" value="Unassembled WGS sequence"/>
</dbReference>
<evidence type="ECO:0000259" key="3">
    <source>
        <dbReference type="Pfam" id="PF00582"/>
    </source>
</evidence>
<accession>A0ABU4RTA3</accession>
<proteinExistence type="inferred from homology"/>
<name>A0ABU4RTA3_9GAMM</name>
<comment type="similarity">
    <text evidence="1 2">Belongs to the universal stress protein A family.</text>
</comment>
<dbReference type="InterPro" id="IPR006015">
    <property type="entry name" value="Universal_stress_UspA"/>
</dbReference>
<dbReference type="InterPro" id="IPR014729">
    <property type="entry name" value="Rossmann-like_a/b/a_fold"/>
</dbReference>
<dbReference type="SUPFAM" id="SSF52402">
    <property type="entry name" value="Adenine nucleotide alpha hydrolases-like"/>
    <property type="match status" value="1"/>
</dbReference>
<dbReference type="PIRSF" id="PIRSF006276">
    <property type="entry name" value="UspA"/>
    <property type="match status" value="1"/>
</dbReference>
<evidence type="ECO:0000313" key="4">
    <source>
        <dbReference type="EMBL" id="MDX6848116.1"/>
    </source>
</evidence>
<dbReference type="EMBL" id="JAXAFO010000002">
    <property type="protein sequence ID" value="MDX6848116.1"/>
    <property type="molecule type" value="Genomic_DNA"/>
</dbReference>
<dbReference type="Gene3D" id="3.40.50.620">
    <property type="entry name" value="HUPs"/>
    <property type="match status" value="1"/>
</dbReference>
<comment type="subcellular location">
    <subcellularLocation>
        <location evidence="2">Cytoplasm</location>
    </subcellularLocation>
</comment>
<gene>
    <name evidence="4" type="ORF">SCD92_02010</name>
</gene>
<dbReference type="RefSeq" id="WP_302723180.1">
    <property type="nucleotide sequence ID" value="NZ_JAULRU010000583.1"/>
</dbReference>
<sequence>MAGHQKILVALSLGKDDHGALLLKKALELVPAQNIHIVHIEEHPVTGLGDMTGRNHAANEAHIRQQIFPDLSALASHNQIPLDNLHIAFGDPAIEIHATVQKLGCDLLIIGHHNESRFTSLFHTTARDIVNEAATDTLVIRLP</sequence>
<evidence type="ECO:0000256" key="1">
    <source>
        <dbReference type="ARBA" id="ARBA00008791"/>
    </source>
</evidence>
<reference evidence="4 5" key="1">
    <citation type="submission" date="2023-11" db="EMBL/GenBank/DDBJ databases">
        <title>Gilvimarinus fulvus sp. nov., isolated from the surface of Kelp.</title>
        <authorList>
            <person name="Sun Y.Y."/>
            <person name="Gong Y."/>
            <person name="Du Z.J."/>
        </authorList>
    </citation>
    <scope>NUCLEOTIDE SEQUENCE [LARGE SCALE GENOMIC DNA]</scope>
    <source>
        <strain evidence="4 5">SDUM040013</strain>
    </source>
</reference>
<keyword evidence="5" id="KW-1185">Reference proteome</keyword>
<organism evidence="4 5">
    <name type="scientific">Gilvimarinus gilvus</name>
    <dbReference type="NCBI Taxonomy" id="3058038"/>
    <lineage>
        <taxon>Bacteria</taxon>
        <taxon>Pseudomonadati</taxon>
        <taxon>Pseudomonadota</taxon>
        <taxon>Gammaproteobacteria</taxon>
        <taxon>Cellvibrionales</taxon>
        <taxon>Cellvibrionaceae</taxon>
        <taxon>Gilvimarinus</taxon>
    </lineage>
</organism>
<comment type="caution">
    <text evidence="4">The sequence shown here is derived from an EMBL/GenBank/DDBJ whole genome shotgun (WGS) entry which is preliminary data.</text>
</comment>
<feature type="domain" description="UspA" evidence="3">
    <location>
        <begin position="5"/>
        <end position="141"/>
    </location>
</feature>
<keyword evidence="2" id="KW-0963">Cytoplasm</keyword>
<evidence type="ECO:0000256" key="2">
    <source>
        <dbReference type="PIRNR" id="PIRNR006276"/>
    </source>
</evidence>
<dbReference type="Pfam" id="PF00582">
    <property type="entry name" value="Usp"/>
    <property type="match status" value="1"/>
</dbReference>